<dbReference type="Ensembl" id="ENSEBUT00000018679.1">
    <property type="protein sequence ID" value="ENSEBUP00000018103.1"/>
    <property type="gene ID" value="ENSEBUG00000011305.1"/>
</dbReference>
<keyword evidence="5" id="KW-1133">Transmembrane helix</keyword>
<dbReference type="InterPro" id="IPR013783">
    <property type="entry name" value="Ig-like_fold"/>
</dbReference>
<proteinExistence type="inferred from homology"/>
<dbReference type="GO" id="GO:0030215">
    <property type="term" value="F:semaphorin receptor binding"/>
    <property type="evidence" value="ECO:0007669"/>
    <property type="project" value="InterPro"/>
</dbReference>
<sequence>MANCSRYRLCLDCLLARDPYCGWNNSAKSCQRIPDKSNGGLLQEFNIGRIDDRCTSNAGAGKGRAIGFPYDLMATVVTPQMKNVQNGGGFELHCAALSNLGTLTWKHNGQEVHSDDVYILRKDTLVVLAAKEKHSGTYECVVTESGITRSIATYTVKVFALPPDTAPRTQQAGTSAVVVLSLLFVACVCIICFLLWLLHKKSALPCTRSQAQSVKSSKGSFLNCCSLNKSGLNGTRAPVMYSSHESMLDKLKVPGSSTMQALPNNYEDDPPQCLMSSSNKPFIVINSETTRDAESSI</sequence>
<dbReference type="GO" id="GO:0005886">
    <property type="term" value="C:plasma membrane"/>
    <property type="evidence" value="ECO:0007669"/>
    <property type="project" value="TreeGrafter"/>
</dbReference>
<dbReference type="SMART" id="SM00423">
    <property type="entry name" value="PSI"/>
    <property type="match status" value="1"/>
</dbReference>
<evidence type="ECO:0000256" key="1">
    <source>
        <dbReference type="ARBA" id="ARBA00004370"/>
    </source>
</evidence>
<dbReference type="GO" id="GO:0030335">
    <property type="term" value="P:positive regulation of cell migration"/>
    <property type="evidence" value="ECO:0007669"/>
    <property type="project" value="TreeGrafter"/>
</dbReference>
<dbReference type="InterPro" id="IPR036179">
    <property type="entry name" value="Ig-like_dom_sf"/>
</dbReference>
<dbReference type="Gene3D" id="2.60.40.10">
    <property type="entry name" value="Immunoglobulins"/>
    <property type="match status" value="1"/>
</dbReference>
<protein>
    <recommendedName>
        <fullName evidence="6">Ig-like domain-containing protein</fullName>
    </recommendedName>
</protein>
<dbReference type="InterPro" id="IPR016201">
    <property type="entry name" value="PSI"/>
</dbReference>
<dbReference type="AlphaFoldDB" id="A0A8C4QNJ2"/>
<dbReference type="GO" id="GO:0001755">
    <property type="term" value="P:neural crest cell migration"/>
    <property type="evidence" value="ECO:0007669"/>
    <property type="project" value="TreeGrafter"/>
</dbReference>
<dbReference type="SUPFAM" id="SSF103575">
    <property type="entry name" value="Plexin repeat"/>
    <property type="match status" value="1"/>
</dbReference>
<keyword evidence="8" id="KW-1185">Reference proteome</keyword>
<reference evidence="7" key="2">
    <citation type="submission" date="2025-09" db="UniProtKB">
        <authorList>
            <consortium name="Ensembl"/>
        </authorList>
    </citation>
    <scope>IDENTIFICATION</scope>
</reference>
<dbReference type="InterPro" id="IPR003599">
    <property type="entry name" value="Ig_sub"/>
</dbReference>
<dbReference type="GO" id="GO:0045499">
    <property type="term" value="F:chemorepellent activity"/>
    <property type="evidence" value="ECO:0007669"/>
    <property type="project" value="TreeGrafter"/>
</dbReference>
<name>A0A8C4QNJ2_EPTBU</name>
<evidence type="ECO:0000313" key="7">
    <source>
        <dbReference type="Ensembl" id="ENSEBUP00000018103.1"/>
    </source>
</evidence>
<evidence type="ECO:0000259" key="6">
    <source>
        <dbReference type="PROSITE" id="PS50835"/>
    </source>
</evidence>
<dbReference type="SUPFAM" id="SSF48726">
    <property type="entry name" value="Immunoglobulin"/>
    <property type="match status" value="1"/>
</dbReference>
<keyword evidence="4" id="KW-0325">Glycoprotein</keyword>
<dbReference type="InterPro" id="IPR002165">
    <property type="entry name" value="Plexin_repeat"/>
</dbReference>
<accession>A0A8C4QNJ2</accession>
<dbReference type="InterPro" id="IPR045791">
    <property type="entry name" value="Sema4F_C"/>
</dbReference>
<feature type="domain" description="Ig-like" evidence="6">
    <location>
        <begin position="69"/>
        <end position="152"/>
    </location>
</feature>
<keyword evidence="3 5" id="KW-0472">Membrane</keyword>
<feature type="transmembrane region" description="Helical" evidence="5">
    <location>
        <begin position="176"/>
        <end position="198"/>
    </location>
</feature>
<dbReference type="Gene3D" id="3.30.1680.10">
    <property type="entry name" value="ligand-binding face of the semaphorins, domain 2"/>
    <property type="match status" value="1"/>
</dbReference>
<dbReference type="InterPro" id="IPR007110">
    <property type="entry name" value="Ig-like_dom"/>
</dbReference>
<dbReference type="GO" id="GO:0071526">
    <property type="term" value="P:semaphorin-plexin signaling pathway"/>
    <property type="evidence" value="ECO:0007669"/>
    <property type="project" value="TreeGrafter"/>
</dbReference>
<dbReference type="PANTHER" id="PTHR11036">
    <property type="entry name" value="SEMAPHORIN"/>
    <property type="match status" value="1"/>
</dbReference>
<dbReference type="GO" id="GO:0007411">
    <property type="term" value="P:axon guidance"/>
    <property type="evidence" value="ECO:0007669"/>
    <property type="project" value="TreeGrafter"/>
</dbReference>
<evidence type="ECO:0000256" key="3">
    <source>
        <dbReference type="ARBA" id="ARBA00023136"/>
    </source>
</evidence>
<dbReference type="InterPro" id="IPR027231">
    <property type="entry name" value="Semaphorin"/>
</dbReference>
<organism evidence="7 8">
    <name type="scientific">Eptatretus burgeri</name>
    <name type="common">Inshore hagfish</name>
    <dbReference type="NCBI Taxonomy" id="7764"/>
    <lineage>
        <taxon>Eukaryota</taxon>
        <taxon>Metazoa</taxon>
        <taxon>Chordata</taxon>
        <taxon>Craniata</taxon>
        <taxon>Vertebrata</taxon>
        <taxon>Cyclostomata</taxon>
        <taxon>Myxini</taxon>
        <taxon>Myxiniformes</taxon>
        <taxon>Myxinidae</taxon>
        <taxon>Eptatretinae</taxon>
        <taxon>Eptatretus</taxon>
    </lineage>
</organism>
<dbReference type="PANTHER" id="PTHR11036:SF17">
    <property type="entry name" value="SEMAPHORIN-4G"/>
    <property type="match status" value="1"/>
</dbReference>
<dbReference type="Pfam" id="PF19428">
    <property type="entry name" value="Sema4F_C"/>
    <property type="match status" value="1"/>
</dbReference>
<dbReference type="SMART" id="SM00409">
    <property type="entry name" value="IG"/>
    <property type="match status" value="1"/>
</dbReference>
<dbReference type="Pfam" id="PF01437">
    <property type="entry name" value="PSI"/>
    <property type="match status" value="1"/>
</dbReference>
<comment type="subcellular location">
    <subcellularLocation>
        <location evidence="1">Membrane</location>
    </subcellularLocation>
</comment>
<dbReference type="PROSITE" id="PS50835">
    <property type="entry name" value="IG_LIKE"/>
    <property type="match status" value="1"/>
</dbReference>
<evidence type="ECO:0000256" key="5">
    <source>
        <dbReference type="SAM" id="Phobius"/>
    </source>
</evidence>
<evidence type="ECO:0000256" key="4">
    <source>
        <dbReference type="ARBA" id="ARBA00023180"/>
    </source>
</evidence>
<dbReference type="Proteomes" id="UP000694388">
    <property type="component" value="Unplaced"/>
</dbReference>
<reference evidence="7" key="1">
    <citation type="submission" date="2025-08" db="UniProtKB">
        <authorList>
            <consortium name="Ensembl"/>
        </authorList>
    </citation>
    <scope>IDENTIFICATION</scope>
</reference>
<keyword evidence="5" id="KW-0812">Transmembrane</keyword>
<dbReference type="OMA" id="ESQTCCL"/>
<evidence type="ECO:0000313" key="8">
    <source>
        <dbReference type="Proteomes" id="UP000694388"/>
    </source>
</evidence>
<evidence type="ECO:0000256" key="2">
    <source>
        <dbReference type="ARBA" id="ARBA00009492"/>
    </source>
</evidence>
<comment type="similarity">
    <text evidence="2">Belongs to the semaphorin family.</text>
</comment>